<feature type="transmembrane region" description="Helical" evidence="15">
    <location>
        <begin position="40"/>
        <end position="58"/>
    </location>
</feature>
<name>S3W2N8_9LEPT</name>
<dbReference type="InterPro" id="IPR015892">
    <property type="entry name" value="Carbonic_anhydrase_CS"/>
</dbReference>
<comment type="catalytic activity">
    <reaction evidence="11">
        <text>hydrogencarbonate + H(+) = CO2 + H2O</text>
        <dbReference type="Rhea" id="RHEA:10748"/>
        <dbReference type="ChEBI" id="CHEBI:15377"/>
        <dbReference type="ChEBI" id="CHEBI:15378"/>
        <dbReference type="ChEBI" id="CHEBI:16526"/>
        <dbReference type="ChEBI" id="CHEBI:17544"/>
        <dbReference type="EC" id="4.2.1.1"/>
    </reaction>
</comment>
<feature type="transmembrane region" description="Helical" evidence="15">
    <location>
        <begin position="12"/>
        <end position="34"/>
    </location>
</feature>
<feature type="transmembrane region" description="Helical" evidence="15">
    <location>
        <begin position="89"/>
        <end position="106"/>
    </location>
</feature>
<dbReference type="SMART" id="SM00947">
    <property type="entry name" value="Pro_CA"/>
    <property type="match status" value="1"/>
</dbReference>
<keyword evidence="4 15" id="KW-0812">Transmembrane</keyword>
<evidence type="ECO:0000256" key="6">
    <source>
        <dbReference type="ARBA" id="ARBA00022833"/>
    </source>
</evidence>
<dbReference type="RefSeq" id="WP_016550972.1">
    <property type="nucleotide sequence ID" value="NZ_AKWZ02000010.1"/>
</dbReference>
<dbReference type="PANTHER" id="PTHR11002:SF76">
    <property type="entry name" value="CARBONIC ANHYDRASE"/>
    <property type="match status" value="1"/>
</dbReference>
<feature type="transmembrane region" description="Helical" evidence="15">
    <location>
        <begin position="113"/>
        <end position="133"/>
    </location>
</feature>
<evidence type="ECO:0000256" key="7">
    <source>
        <dbReference type="ARBA" id="ARBA00022989"/>
    </source>
</evidence>
<feature type="transmembrane region" description="Helical" evidence="15">
    <location>
        <begin position="65"/>
        <end position="83"/>
    </location>
</feature>
<evidence type="ECO:0000256" key="14">
    <source>
        <dbReference type="SAM" id="Coils"/>
    </source>
</evidence>
<dbReference type="GO" id="GO:0008270">
    <property type="term" value="F:zinc ion binding"/>
    <property type="evidence" value="ECO:0007669"/>
    <property type="project" value="InterPro"/>
</dbReference>
<dbReference type="GO" id="GO:0004089">
    <property type="term" value="F:carbonate dehydratase activity"/>
    <property type="evidence" value="ECO:0007669"/>
    <property type="project" value="UniProtKB-EC"/>
</dbReference>
<feature type="transmembrane region" description="Helical" evidence="15">
    <location>
        <begin position="316"/>
        <end position="337"/>
    </location>
</feature>
<protein>
    <recommendedName>
        <fullName evidence="10">Carbonic anhydrase 2</fullName>
        <ecNumber evidence="3">4.2.1.1</ecNumber>
    </recommendedName>
    <alternativeName>
        <fullName evidence="12">Carbonate dehydratase 2</fullName>
    </alternativeName>
</protein>
<evidence type="ECO:0000256" key="8">
    <source>
        <dbReference type="ARBA" id="ARBA00023136"/>
    </source>
</evidence>
<dbReference type="Pfam" id="PF00484">
    <property type="entry name" value="Pro_CA"/>
    <property type="match status" value="1"/>
</dbReference>
<feature type="domain" description="SLC26A/SulP transporter" evidence="16">
    <location>
        <begin position="15"/>
        <end position="392"/>
    </location>
</feature>
<comment type="similarity">
    <text evidence="2">Belongs to the beta-class carbonic anhydrase family.</text>
</comment>
<comment type="subcellular location">
    <subcellularLocation>
        <location evidence="1">Membrane</location>
        <topology evidence="1">Multi-pass membrane protein</topology>
    </subcellularLocation>
</comment>
<accession>S3W2N8</accession>
<evidence type="ECO:0000256" key="15">
    <source>
        <dbReference type="SAM" id="Phobius"/>
    </source>
</evidence>
<evidence type="ECO:0000256" key="5">
    <source>
        <dbReference type="ARBA" id="ARBA00022723"/>
    </source>
</evidence>
<feature type="transmembrane region" description="Helical" evidence="15">
    <location>
        <begin position="349"/>
        <end position="366"/>
    </location>
</feature>
<gene>
    <name evidence="17" type="ORF">LEP1GSC058_2804</name>
</gene>
<evidence type="ECO:0000256" key="13">
    <source>
        <dbReference type="PIRSR" id="PIRSR601765-1"/>
    </source>
</evidence>
<feature type="transmembrane region" description="Helical" evidence="15">
    <location>
        <begin position="274"/>
        <end position="296"/>
    </location>
</feature>
<dbReference type="EMBL" id="AKWZ02000010">
    <property type="protein sequence ID" value="EPG74522.1"/>
    <property type="molecule type" value="Genomic_DNA"/>
</dbReference>
<feature type="transmembrane region" description="Helical" evidence="15">
    <location>
        <begin position="409"/>
        <end position="437"/>
    </location>
</feature>
<keyword evidence="6 13" id="KW-0862">Zinc</keyword>
<dbReference type="GO" id="GO:0016020">
    <property type="term" value="C:membrane"/>
    <property type="evidence" value="ECO:0007669"/>
    <property type="project" value="UniProtKB-SubCell"/>
</dbReference>
<sequence>MQSQINAFRKNILFDAPAGLAVFLVAIPLCLGIAHASGAPLFSGIISGFVGGIVVGSLSRSSFSVSGPTASLTGIVLSGINALGSFETFLLSLMIAGGIQISLGIFRSGKLAAYFPSAVITGMLAAVGIILIIKQFPHLMGYDIEEFGVEEFGLTSQDINESYQDSHEPNEKNTFTVLLHSFLNFRSNVFVIGFLSLAAYVLWEKKIAQKFRFLPASLIAIGTGVLLNLCLERFSPEFALGKDHLVQLPILKNPSDLLDQLRFPNFSAWRNPNVWNLGLMIALAASVESLLCVEIIDRLNEEGKKTPMSRELFAQGVGNIACGLVGGIPLTSVIVRGSVNITSGAKSKVSVILHGVLIALSVLLLPNLMNRIPLASLAAILVVTGIKLAKPKIFRTFFSRRISQWIPFLGTVIATLFSDLLIGTFCGIILSLVFVLYEDHRTAVIRIEDHGKFRRIVLGENLGFFHKARIREVLEQQPEGITLEIDGSRTLHIDQDVSELIHEFRNKSVRKNISVILGGIPNMNNDMQDLKEEMDRSYRRLLDNNQEWVKERMDQDPGFFTKLAEGQTPQILFIGCSDSRVPIDVITKTDPGMIFTTRNIANIVSVDDISLFSVVQYAIEVLNIKHIIVCGHYECGGVKAALMGRSTGLIDNWITHIKDIYLKHRYELDALGEKERERKLIELNVAEQVINLYKTSLVQSALKKYGFPRIHGWVYDLSTGNLKEVEYETRLRKELGGLYDIEQDQLR</sequence>
<dbReference type="PROSITE" id="PS00705">
    <property type="entry name" value="PROK_CO2_ANHYDRASE_2"/>
    <property type="match status" value="1"/>
</dbReference>
<evidence type="ECO:0000256" key="11">
    <source>
        <dbReference type="ARBA" id="ARBA00048348"/>
    </source>
</evidence>
<feature type="binding site" evidence="13">
    <location>
        <position position="578"/>
    </location>
    <ligand>
        <name>Zn(2+)</name>
        <dbReference type="ChEBI" id="CHEBI:29105"/>
    </ligand>
</feature>
<dbReference type="Gene3D" id="3.40.1050.10">
    <property type="entry name" value="Carbonic anhydrase"/>
    <property type="match status" value="1"/>
</dbReference>
<evidence type="ECO:0000256" key="4">
    <source>
        <dbReference type="ARBA" id="ARBA00022692"/>
    </source>
</evidence>
<proteinExistence type="inferred from homology"/>
<evidence type="ECO:0000256" key="1">
    <source>
        <dbReference type="ARBA" id="ARBA00004141"/>
    </source>
</evidence>
<feature type="binding site" evidence="13">
    <location>
        <position position="635"/>
    </location>
    <ligand>
        <name>Zn(2+)</name>
        <dbReference type="ChEBI" id="CHEBI:29105"/>
    </ligand>
</feature>
<evidence type="ECO:0000313" key="17">
    <source>
        <dbReference type="EMBL" id="EPG74522.1"/>
    </source>
</evidence>
<evidence type="ECO:0000256" key="9">
    <source>
        <dbReference type="ARBA" id="ARBA00023239"/>
    </source>
</evidence>
<feature type="coiled-coil region" evidence="14">
    <location>
        <begin position="520"/>
        <end position="551"/>
    </location>
</feature>
<keyword evidence="18" id="KW-1185">Reference proteome</keyword>
<dbReference type="PANTHER" id="PTHR11002">
    <property type="entry name" value="CARBONIC ANHYDRASE"/>
    <property type="match status" value="1"/>
</dbReference>
<dbReference type="OrthoDB" id="9769739at2"/>
<dbReference type="AlphaFoldDB" id="S3W2N8"/>
<evidence type="ECO:0000256" key="12">
    <source>
        <dbReference type="ARBA" id="ARBA00082533"/>
    </source>
</evidence>
<keyword evidence="9" id="KW-0456">Lyase</keyword>
<reference evidence="17" key="1">
    <citation type="submission" date="2013-04" db="EMBL/GenBank/DDBJ databases">
        <authorList>
            <person name="Harkins D.M."/>
            <person name="Durkin A.S."/>
            <person name="Selengut J.D."/>
            <person name="Sanka R."/>
            <person name="DePew J."/>
            <person name="Purushe J."/>
            <person name="Ahmed A."/>
            <person name="van der Linden H."/>
            <person name="Goris M.G.A."/>
            <person name="Hartskeerl R.A."/>
            <person name="Vinetz J.M."/>
            <person name="Sutton G.G."/>
            <person name="Nelson W.C."/>
            <person name="Fouts D.E."/>
        </authorList>
    </citation>
    <scope>NUCLEOTIDE SEQUENCE [LARGE SCALE GENOMIC DNA]</scope>
    <source>
        <strain evidence="17">BUT 6</strain>
    </source>
</reference>
<evidence type="ECO:0000259" key="16">
    <source>
        <dbReference type="Pfam" id="PF00916"/>
    </source>
</evidence>
<comment type="cofactor">
    <cofactor evidence="13">
        <name>Zn(2+)</name>
        <dbReference type="ChEBI" id="CHEBI:29105"/>
    </cofactor>
    <text evidence="13">Binds 1 zinc ion per subunit.</text>
</comment>
<organism evidence="17 18">
    <name type="scientific">Leptospira fainei serovar Hurstbridge str. BUT 6</name>
    <dbReference type="NCBI Taxonomy" id="1193011"/>
    <lineage>
        <taxon>Bacteria</taxon>
        <taxon>Pseudomonadati</taxon>
        <taxon>Spirochaetota</taxon>
        <taxon>Spirochaetia</taxon>
        <taxon>Leptospirales</taxon>
        <taxon>Leptospiraceae</taxon>
        <taxon>Leptospira</taxon>
    </lineage>
</organism>
<feature type="binding site" evidence="13">
    <location>
        <position position="576"/>
    </location>
    <ligand>
        <name>Zn(2+)</name>
        <dbReference type="ChEBI" id="CHEBI:29105"/>
    </ligand>
</feature>
<feature type="binding site" evidence="13">
    <location>
        <position position="632"/>
    </location>
    <ligand>
        <name>Zn(2+)</name>
        <dbReference type="ChEBI" id="CHEBI:29105"/>
    </ligand>
</feature>
<evidence type="ECO:0000256" key="2">
    <source>
        <dbReference type="ARBA" id="ARBA00006217"/>
    </source>
</evidence>
<dbReference type="GO" id="GO:0015976">
    <property type="term" value="P:carbon utilization"/>
    <property type="evidence" value="ECO:0007669"/>
    <property type="project" value="InterPro"/>
</dbReference>
<keyword evidence="8 15" id="KW-0472">Membrane</keyword>
<dbReference type="EC" id="4.2.1.1" evidence="3"/>
<dbReference type="STRING" id="1193011.LEP1GSC058_2804"/>
<evidence type="ECO:0000256" key="3">
    <source>
        <dbReference type="ARBA" id="ARBA00012925"/>
    </source>
</evidence>
<feature type="transmembrane region" description="Helical" evidence="15">
    <location>
        <begin position="185"/>
        <end position="203"/>
    </location>
</feature>
<keyword evidence="5 13" id="KW-0479">Metal-binding</keyword>
<dbReference type="SUPFAM" id="SSF53056">
    <property type="entry name" value="beta-carbonic anhydrase, cab"/>
    <property type="match status" value="1"/>
</dbReference>
<dbReference type="Proteomes" id="UP000014540">
    <property type="component" value="Unassembled WGS sequence"/>
</dbReference>
<dbReference type="CDD" id="cd00883">
    <property type="entry name" value="beta_CA_cladeA"/>
    <property type="match status" value="1"/>
</dbReference>
<dbReference type="InterPro" id="IPR036874">
    <property type="entry name" value="Carbonic_anhydrase_sf"/>
</dbReference>
<comment type="caution">
    <text evidence="17">The sequence shown here is derived from an EMBL/GenBank/DDBJ whole genome shotgun (WGS) entry which is preliminary data.</text>
</comment>
<dbReference type="InterPro" id="IPR011547">
    <property type="entry name" value="SLC26A/SulP_dom"/>
</dbReference>
<dbReference type="InterPro" id="IPR001765">
    <property type="entry name" value="Carbonic_anhydrase"/>
</dbReference>
<evidence type="ECO:0000313" key="18">
    <source>
        <dbReference type="Proteomes" id="UP000014540"/>
    </source>
</evidence>
<dbReference type="Pfam" id="PF00916">
    <property type="entry name" value="Sulfate_transp"/>
    <property type="match status" value="1"/>
</dbReference>
<keyword evidence="7 15" id="KW-1133">Transmembrane helix</keyword>
<keyword evidence="14" id="KW-0175">Coiled coil</keyword>
<evidence type="ECO:0000256" key="10">
    <source>
        <dbReference type="ARBA" id="ARBA00039351"/>
    </source>
</evidence>
<dbReference type="FunFam" id="3.40.1050.10:FF:000001">
    <property type="entry name" value="Carbonic anhydrase"/>
    <property type="match status" value="1"/>
</dbReference>